<name>A0AAV7M4R1_PLEWA</name>
<sequence>MEGPLSSLLAPVPRSPELLGRAPLPLWQLEPRSCSRPAPTAVGSPSRSSRSLCRTIRLRHCRLMNLGPASFWFSLHSSHSLSAILRSGGREHSVSQRRAEGSNLLCCSPLGGVAGPQVRWCR</sequence>
<keyword evidence="2" id="KW-1185">Reference proteome</keyword>
<evidence type="ECO:0000313" key="1">
    <source>
        <dbReference type="EMBL" id="KAJ1097517.1"/>
    </source>
</evidence>
<organism evidence="1 2">
    <name type="scientific">Pleurodeles waltl</name>
    <name type="common">Iberian ribbed newt</name>
    <dbReference type="NCBI Taxonomy" id="8319"/>
    <lineage>
        <taxon>Eukaryota</taxon>
        <taxon>Metazoa</taxon>
        <taxon>Chordata</taxon>
        <taxon>Craniata</taxon>
        <taxon>Vertebrata</taxon>
        <taxon>Euteleostomi</taxon>
        <taxon>Amphibia</taxon>
        <taxon>Batrachia</taxon>
        <taxon>Caudata</taxon>
        <taxon>Salamandroidea</taxon>
        <taxon>Salamandridae</taxon>
        <taxon>Pleurodelinae</taxon>
        <taxon>Pleurodeles</taxon>
    </lineage>
</organism>
<evidence type="ECO:0000313" key="2">
    <source>
        <dbReference type="Proteomes" id="UP001066276"/>
    </source>
</evidence>
<dbReference type="Proteomes" id="UP001066276">
    <property type="component" value="Chromosome 10"/>
</dbReference>
<reference evidence="1" key="1">
    <citation type="journal article" date="2022" name="bioRxiv">
        <title>Sequencing and chromosome-scale assembly of the giantPleurodeles waltlgenome.</title>
        <authorList>
            <person name="Brown T."/>
            <person name="Elewa A."/>
            <person name="Iarovenko S."/>
            <person name="Subramanian E."/>
            <person name="Araus A.J."/>
            <person name="Petzold A."/>
            <person name="Susuki M."/>
            <person name="Suzuki K.-i.T."/>
            <person name="Hayashi T."/>
            <person name="Toyoda A."/>
            <person name="Oliveira C."/>
            <person name="Osipova E."/>
            <person name="Leigh N.D."/>
            <person name="Simon A."/>
            <person name="Yun M.H."/>
        </authorList>
    </citation>
    <scope>NUCLEOTIDE SEQUENCE</scope>
    <source>
        <strain evidence="1">20211129_DDA</strain>
        <tissue evidence="1">Liver</tissue>
    </source>
</reference>
<gene>
    <name evidence="1" type="ORF">NDU88_002635</name>
</gene>
<dbReference type="EMBL" id="JANPWB010000014">
    <property type="protein sequence ID" value="KAJ1097517.1"/>
    <property type="molecule type" value="Genomic_DNA"/>
</dbReference>
<accession>A0AAV7M4R1</accession>
<protein>
    <submittedName>
        <fullName evidence="1">Uncharacterized protein</fullName>
    </submittedName>
</protein>
<proteinExistence type="predicted"/>
<dbReference type="AlphaFoldDB" id="A0AAV7M4R1"/>
<comment type="caution">
    <text evidence="1">The sequence shown here is derived from an EMBL/GenBank/DDBJ whole genome shotgun (WGS) entry which is preliminary data.</text>
</comment>